<dbReference type="Ensembl" id="ENSDART00000181314.1">
    <property type="protein sequence ID" value="ENSDARP00000148576.1"/>
    <property type="gene ID" value="ENSDARG00000109282.1"/>
</dbReference>
<dbReference type="InterPro" id="IPR027417">
    <property type="entry name" value="P-loop_NTPase"/>
</dbReference>
<dbReference type="EMBL" id="BC114296">
    <property type="protein sequence ID" value="AAI14297.1"/>
    <property type="molecule type" value="mRNA"/>
</dbReference>
<dbReference type="KEGG" id="dre:664693"/>
<sequence length="258" mass="29545">MDNRNVLNNAPNDITPDLRLLIVGQKRTGRSSAANTILGKEVFNTWGGAESAVAHGESEGRHLMVVDACGWGSDENLVPKQEKLELFNALSLCEPGPHVLLLVIPLLHFSHSERAALKKRMEILTEGVWRHTMIVFTLGDRLRDSIQDYIQASGTDLQWLMEKCRYRYHVLNNKTSQDRKQVCSLLDRAEDMLMENGGWHFSLHMYCRMEEEWNRREREMRERILERQTGRGLAVVPNHSRQGGLHVNDTLLKLVSHG</sequence>
<evidence type="ECO:0000313" key="7">
    <source>
        <dbReference type="Proteomes" id="UP000000437"/>
    </source>
</evidence>
<dbReference type="PANTHER" id="PTHR10903:SF107">
    <property type="entry name" value="GTPASE IMAP FAMILY MEMBER 4-LIKE-RELATED"/>
    <property type="match status" value="1"/>
</dbReference>
<dbReference type="InterPro" id="IPR045058">
    <property type="entry name" value="GIMA/IAN/Toc"/>
</dbReference>
<protein>
    <submittedName>
        <fullName evidence="8">Uncharacterized protein LOC664693</fullName>
    </submittedName>
    <submittedName>
        <fullName evidence="5 6">Zgc:136870</fullName>
    </submittedName>
</protein>
<dbReference type="RefSeq" id="NP_001034922.1">
    <property type="nucleotide sequence ID" value="NM_001039833.1"/>
</dbReference>
<dbReference type="EMBL" id="BX322607">
    <property type="status" value="NOT_ANNOTATED_CDS"/>
    <property type="molecule type" value="Genomic_DNA"/>
</dbReference>
<dbReference type="GO" id="GO:0005525">
    <property type="term" value="F:GTP binding"/>
    <property type="evidence" value="ECO:0007669"/>
    <property type="project" value="UniProtKB-KW"/>
</dbReference>
<reference evidence="5" key="2">
    <citation type="submission" date="2006-03" db="EMBL/GenBank/DDBJ databases">
        <authorList>
            <consortium name="NIH - Zebrafish Gene Collection (ZGC) project"/>
        </authorList>
    </citation>
    <scope>NUCLEOTIDE SEQUENCE [LARGE SCALE MRNA]</scope>
    <source>
        <tissue evidence="5">Whole</tissue>
    </source>
</reference>
<dbReference type="SUPFAM" id="SSF52540">
    <property type="entry name" value="P-loop containing nucleoside triphosphate hydrolases"/>
    <property type="match status" value="1"/>
</dbReference>
<accession>Q29RA9</accession>
<feature type="domain" description="AIG1-type G" evidence="4">
    <location>
        <begin position="15"/>
        <end position="210"/>
    </location>
</feature>
<evidence type="ECO:0000313" key="5">
    <source>
        <dbReference type="EMBL" id="AAI14297.1"/>
    </source>
</evidence>
<keyword evidence="3" id="KW-0342">GTP-binding</keyword>
<dbReference type="Pfam" id="PF04548">
    <property type="entry name" value="AIG1"/>
    <property type="match status" value="1"/>
</dbReference>
<dbReference type="FunFam" id="3.40.50.300:FF:001809">
    <property type="entry name" value="Si:ch1073-365p7.2"/>
    <property type="match status" value="1"/>
</dbReference>
<dbReference type="AGR" id="ZFIN:ZDB-GENE-060312-1"/>
<evidence type="ECO:0000256" key="2">
    <source>
        <dbReference type="ARBA" id="ARBA00022741"/>
    </source>
</evidence>
<reference evidence="6 7" key="3">
    <citation type="journal article" date="2013" name="Nature">
        <title>The zebrafish reference genome sequence and its relationship to the human genome.</title>
        <authorList>
            <consortium name="Genome Reference Consortium Zebrafish"/>
            <person name="Howe K."/>
            <person name="Clark M.D."/>
            <person name="Torroja C.F."/>
            <person name="Torrance J."/>
            <person name="Berthelot C."/>
            <person name="Muffato M."/>
            <person name="Collins J.E."/>
            <person name="Humphray S."/>
            <person name="McLaren K."/>
            <person name="Matthews L."/>
            <person name="McLaren S."/>
            <person name="Sealy I."/>
            <person name="Caccamo M."/>
            <person name="Churcher C."/>
            <person name="Scott C."/>
            <person name="Barrett J.C."/>
            <person name="Koch R."/>
            <person name="Rauch G.J."/>
            <person name="White S."/>
            <person name="Chow W."/>
            <person name="Kilian B."/>
            <person name="Quintais L.T."/>
            <person name="Guerra-Assuncao J.A."/>
            <person name="Zhou Y."/>
            <person name="Gu Y."/>
            <person name="Yen J."/>
            <person name="Vogel J.H."/>
            <person name="Eyre T."/>
            <person name="Redmond S."/>
            <person name="Banerjee R."/>
            <person name="Chi J."/>
            <person name="Fu B."/>
            <person name="Langley E."/>
            <person name="Maguire S.F."/>
            <person name="Laird G.K."/>
            <person name="Lloyd D."/>
            <person name="Kenyon E."/>
            <person name="Donaldson S."/>
            <person name="Sehra H."/>
            <person name="Almeida-King J."/>
            <person name="Loveland J."/>
            <person name="Trevanion S."/>
            <person name="Jones M."/>
            <person name="Quail M."/>
            <person name="Willey D."/>
            <person name="Hunt A."/>
            <person name="Burton J."/>
            <person name="Sims S."/>
            <person name="McLay K."/>
            <person name="Plumb B."/>
            <person name="Davis J."/>
            <person name="Clee C."/>
            <person name="Oliver K."/>
            <person name="Clark R."/>
            <person name="Riddle C."/>
            <person name="Elliot D."/>
            <person name="Eliott D."/>
            <person name="Threadgold G."/>
            <person name="Harden G."/>
            <person name="Ware D."/>
            <person name="Begum S."/>
            <person name="Mortimore B."/>
            <person name="Mortimer B."/>
            <person name="Kerry G."/>
            <person name="Heath P."/>
            <person name="Phillimore B."/>
            <person name="Tracey A."/>
            <person name="Corby N."/>
            <person name="Dunn M."/>
            <person name="Johnson C."/>
            <person name="Wood J."/>
            <person name="Clark S."/>
            <person name="Pelan S."/>
            <person name="Griffiths G."/>
            <person name="Smith M."/>
            <person name="Glithero R."/>
            <person name="Howden P."/>
            <person name="Barker N."/>
            <person name="Lloyd C."/>
            <person name="Stevens C."/>
            <person name="Harley J."/>
            <person name="Holt K."/>
            <person name="Panagiotidis G."/>
            <person name="Lovell J."/>
            <person name="Beasley H."/>
            <person name="Henderson C."/>
            <person name="Gordon D."/>
            <person name="Auger K."/>
            <person name="Wright D."/>
            <person name="Collins J."/>
            <person name="Raisen C."/>
            <person name="Dyer L."/>
            <person name="Leung K."/>
            <person name="Robertson L."/>
            <person name="Ambridge K."/>
            <person name="Leongamornlert D."/>
            <person name="McGuire S."/>
            <person name="Gilderthorp R."/>
            <person name="Griffiths C."/>
            <person name="Manthravadi D."/>
            <person name="Nichol S."/>
            <person name="Barker G."/>
            <person name="Whitehead S."/>
            <person name="Kay M."/>
            <person name="Brown J."/>
            <person name="Murnane C."/>
            <person name="Gray E."/>
            <person name="Humphries M."/>
            <person name="Sycamore N."/>
            <person name="Barker D."/>
            <person name="Saunders D."/>
            <person name="Wallis J."/>
            <person name="Babbage A."/>
            <person name="Hammond S."/>
            <person name="Mashreghi-Mohammadi M."/>
            <person name="Barr L."/>
            <person name="Martin S."/>
            <person name="Wray P."/>
            <person name="Ellington A."/>
            <person name="Matthews N."/>
            <person name="Ellwood M."/>
            <person name="Woodmansey R."/>
            <person name="Clark G."/>
            <person name="Cooper J."/>
            <person name="Cooper J."/>
            <person name="Tromans A."/>
            <person name="Grafham D."/>
            <person name="Skuce C."/>
            <person name="Pandian R."/>
            <person name="Andrews R."/>
            <person name="Harrison E."/>
            <person name="Kimberley A."/>
            <person name="Garnett J."/>
            <person name="Fosker N."/>
            <person name="Hall R."/>
            <person name="Garner P."/>
            <person name="Kelly D."/>
            <person name="Bird C."/>
            <person name="Palmer S."/>
            <person name="Gehring I."/>
            <person name="Berger A."/>
            <person name="Dooley C.M."/>
            <person name="Ersan-Urun Z."/>
            <person name="Eser C."/>
            <person name="Geiger H."/>
            <person name="Geisler M."/>
            <person name="Karotki L."/>
            <person name="Kirn A."/>
            <person name="Konantz J."/>
            <person name="Konantz M."/>
            <person name="Oberlander M."/>
            <person name="Rudolph-Geiger S."/>
            <person name="Teucke M."/>
            <person name="Lanz C."/>
            <person name="Raddatz G."/>
            <person name="Osoegawa K."/>
            <person name="Zhu B."/>
            <person name="Rapp A."/>
            <person name="Widaa S."/>
            <person name="Langford C."/>
            <person name="Yang F."/>
            <person name="Schuster S.C."/>
            <person name="Carter N.P."/>
            <person name="Harrow J."/>
            <person name="Ning Z."/>
            <person name="Herrero J."/>
            <person name="Searle S.M."/>
            <person name="Enright A."/>
            <person name="Geisler R."/>
            <person name="Plasterk R.H."/>
            <person name="Lee C."/>
            <person name="Westerfield M."/>
            <person name="de Jong P.J."/>
            <person name="Zon L.I."/>
            <person name="Postlethwait J.H."/>
            <person name="Nusslein-Volhard C."/>
            <person name="Hubbard T.J."/>
            <person name="Roest Crollius H."/>
            <person name="Rogers J."/>
            <person name="Stemple D.L."/>
        </authorList>
    </citation>
    <scope>NUCLEOTIDE SEQUENCE [LARGE SCALE GENOMIC DNA]</scope>
    <source>
        <strain evidence="6">Tuebingen</strain>
    </source>
</reference>
<dbReference type="PANTHER" id="PTHR10903">
    <property type="entry name" value="GTPASE, IMAP FAMILY MEMBER-RELATED"/>
    <property type="match status" value="1"/>
</dbReference>
<dbReference type="ZFIN" id="ZDB-GENE-060312-1">
    <property type="gene designation" value="zgc:136870"/>
</dbReference>
<evidence type="ECO:0000313" key="6">
    <source>
        <dbReference type="Ensembl" id="ENSDARP00000148576"/>
    </source>
</evidence>
<dbReference type="InterPro" id="IPR006703">
    <property type="entry name" value="G_AIG1"/>
</dbReference>
<proteinExistence type="evidence at transcript level"/>
<dbReference type="OMA" id="CRYKYHV"/>
<accession>A0A8M1N8G1</accession>
<comment type="similarity">
    <text evidence="1">Belongs to the TRAFAC class TrmE-Era-EngA-EngB-Septin-like GTPase superfamily. AIG1/Toc34/Toc159-like paraseptin GTPase family. IAN subfamily.</text>
</comment>
<reference evidence="8" key="1">
    <citation type="journal article" date="2002" name="Proc. Natl. Acad. Sci. U.S.A.">
        <title>Generation and initial analysis of more than 15,000 full-length human and mouse cDNA sequences.</title>
        <authorList>
            <consortium name="Mammalian Gene Collection Program Team"/>
            <person name="Strausberg R.L."/>
            <person name="Feingold E.A."/>
            <person name="Grouse L.H."/>
            <person name="Derge J.G."/>
            <person name="Klausner R.D."/>
            <person name="Collins F.S."/>
            <person name="Wagner L."/>
            <person name="Shenmen C.M."/>
            <person name="Schuler G.D."/>
            <person name="Altschul S.F."/>
            <person name="Zeeberg B."/>
            <person name="Buetow K.H."/>
            <person name="Schaefer C.F."/>
            <person name="Bhat N.K."/>
            <person name="Hopkins R.F."/>
            <person name="Jordan H."/>
            <person name="Moore T."/>
            <person name="Max S.I."/>
            <person name="Wang J."/>
            <person name="Hsieh F."/>
            <person name="Diatchenko L."/>
            <person name="Marusina K."/>
            <person name="Farmer A.A."/>
            <person name="Rubin G.M."/>
            <person name="Hong L."/>
            <person name="Stapleton M."/>
            <person name="Soares M.B."/>
            <person name="Bonaldo M.F."/>
            <person name="Casavant T.L."/>
            <person name="Scheetz T.E."/>
            <person name="Brownstein M.J."/>
            <person name="Usdin T.B."/>
            <person name="Toshiyuki S."/>
            <person name="Carninci P."/>
            <person name="Prange C."/>
            <person name="Raha S.S."/>
            <person name="Loquellano N.A."/>
            <person name="Peters G.J."/>
            <person name="Abramson R.D."/>
            <person name="Mullahy S.J."/>
            <person name="Bosak S.A."/>
            <person name="McEwan P.J."/>
            <person name="McKernan K.J."/>
            <person name="Malek J.A."/>
            <person name="Gunaratne P.H."/>
            <person name="Richards S."/>
            <person name="Worley K.C."/>
            <person name="Hale S."/>
            <person name="Garcia A.M."/>
            <person name="Gay L.J."/>
            <person name="Hulyk S.W."/>
            <person name="Villalon D.K."/>
            <person name="Muzny D.M."/>
            <person name="Sodergren E.J."/>
            <person name="Lu X."/>
            <person name="Gibbs R.A."/>
            <person name="Fahey J."/>
            <person name="Helton E."/>
            <person name="Ketteman M."/>
            <person name="Madan A."/>
            <person name="Rodrigues S."/>
            <person name="Sanchez A."/>
            <person name="Whiting M."/>
            <person name="Madan A."/>
            <person name="Young A.C."/>
            <person name="Shevchenko Y."/>
            <person name="Bouffard G.G."/>
            <person name="Blakesley R.W."/>
            <person name="Touchman J.W."/>
            <person name="Green E.D."/>
            <person name="Dickson M.C."/>
            <person name="Rodriguez A.C."/>
            <person name="Grimwood J."/>
            <person name="Schmutz J."/>
            <person name="Myers R.M."/>
            <person name="Butterfield Y.S."/>
            <person name="Krzywinski M.I."/>
            <person name="Skalska U."/>
            <person name="Smailus D.E."/>
            <person name="Schnerch A."/>
            <person name="Schein J.E."/>
            <person name="Jones S.J."/>
            <person name="Marra M.A."/>
        </authorList>
    </citation>
    <scope>NUCLEOTIDE SEQUENCE</scope>
</reference>
<dbReference type="Proteomes" id="UP000000437">
    <property type="component" value="Chromosome 2"/>
</dbReference>
<dbReference type="PROSITE" id="PS51720">
    <property type="entry name" value="G_AIG1"/>
    <property type="match status" value="1"/>
</dbReference>
<dbReference type="GeneID" id="664693"/>
<evidence type="ECO:0000256" key="1">
    <source>
        <dbReference type="ARBA" id="ARBA00008535"/>
    </source>
</evidence>
<evidence type="ECO:0000313" key="9">
    <source>
        <dbReference type="ZFIN" id="ZDB-GENE-060312-1"/>
    </source>
</evidence>
<evidence type="ECO:0000313" key="8">
    <source>
        <dbReference type="RefSeq" id="NP_001034922.1"/>
    </source>
</evidence>
<keyword evidence="7" id="KW-1185">Reference proteome</keyword>
<evidence type="ECO:0000256" key="3">
    <source>
        <dbReference type="ARBA" id="ARBA00023134"/>
    </source>
</evidence>
<reference evidence="6" key="4">
    <citation type="submission" date="2018-04" db="UniProtKB">
        <authorList>
            <consortium name="Ensembl"/>
        </authorList>
    </citation>
    <scope>IDENTIFICATION</scope>
    <source>
        <strain evidence="6">Tuebingen</strain>
    </source>
</reference>
<name>Q29RA9_DANRE</name>
<organism evidence="5">
    <name type="scientific">Danio rerio</name>
    <name type="common">Zebrafish</name>
    <name type="synonym">Brachydanio rerio</name>
    <dbReference type="NCBI Taxonomy" id="7955"/>
    <lineage>
        <taxon>Eukaryota</taxon>
        <taxon>Metazoa</taxon>
        <taxon>Chordata</taxon>
        <taxon>Craniata</taxon>
        <taxon>Vertebrata</taxon>
        <taxon>Euteleostomi</taxon>
        <taxon>Actinopterygii</taxon>
        <taxon>Neopterygii</taxon>
        <taxon>Teleostei</taxon>
        <taxon>Ostariophysi</taxon>
        <taxon>Cypriniformes</taxon>
        <taxon>Danionidae</taxon>
        <taxon>Danioninae</taxon>
        <taxon>Danio</taxon>
    </lineage>
</organism>
<keyword evidence="2" id="KW-0547">Nucleotide-binding</keyword>
<dbReference type="GO" id="GO:0003924">
    <property type="term" value="F:GTPase activity"/>
    <property type="evidence" value="ECO:0000318"/>
    <property type="project" value="GO_Central"/>
</dbReference>
<dbReference type="AlphaFoldDB" id="Q29RA9"/>
<reference evidence="8" key="5">
    <citation type="submission" date="2025-04" db="UniProtKB">
        <authorList>
            <consortium name="RefSeq"/>
        </authorList>
    </citation>
    <scope>IDENTIFICATION</scope>
</reference>
<evidence type="ECO:0000259" key="4">
    <source>
        <dbReference type="PROSITE" id="PS51720"/>
    </source>
</evidence>
<dbReference type="Gene3D" id="3.40.50.300">
    <property type="entry name" value="P-loop containing nucleotide triphosphate hydrolases"/>
    <property type="match status" value="1"/>
</dbReference>
<dbReference type="OrthoDB" id="8954335at2759"/>
<gene>
    <name evidence="5 8 9" type="ORF">zgc:136870</name>
</gene>